<dbReference type="AlphaFoldDB" id="A0A1J0A6F3"/>
<dbReference type="Pfam" id="PF11772">
    <property type="entry name" value="EpuA"/>
    <property type="match status" value="1"/>
</dbReference>
<dbReference type="RefSeq" id="WP_071457088.1">
    <property type="nucleotide sequence ID" value="NZ_CABJEN010000007.1"/>
</dbReference>
<evidence type="ECO:0000256" key="1">
    <source>
        <dbReference type="SAM" id="Phobius"/>
    </source>
</evidence>
<keyword evidence="3" id="KW-1185">Reference proteome</keyword>
<keyword evidence="1" id="KW-1133">Transmembrane helix</keyword>
<proteinExistence type="predicted"/>
<dbReference type="EMBL" id="CP017267">
    <property type="protein sequence ID" value="APB31495.1"/>
    <property type="molecule type" value="Genomic_DNA"/>
</dbReference>
<dbReference type="STRING" id="519472.BHY08_06425"/>
<sequence length="59" mass="6595">MNSITKRVLIQVLLVILLIAVLIGLFFLGIFIGYVYVGKGQSSDAFNPATWQHILDFVK</sequence>
<dbReference type="InterPro" id="IPR024596">
    <property type="entry name" value="RNApol_su_b/EpuA"/>
</dbReference>
<accession>A0A1J0A6F3</accession>
<evidence type="ECO:0008006" key="4">
    <source>
        <dbReference type="Google" id="ProtNLM"/>
    </source>
</evidence>
<dbReference type="Proteomes" id="UP000191200">
    <property type="component" value="Chromosome"/>
</dbReference>
<evidence type="ECO:0000313" key="2">
    <source>
        <dbReference type="EMBL" id="APB31495.1"/>
    </source>
</evidence>
<feature type="transmembrane region" description="Helical" evidence="1">
    <location>
        <begin position="12"/>
        <end position="37"/>
    </location>
</feature>
<dbReference type="KEGG" id="vte:BHY08_06425"/>
<keyword evidence="1" id="KW-0812">Transmembrane</keyword>
<evidence type="ECO:0000313" key="3">
    <source>
        <dbReference type="Proteomes" id="UP000191200"/>
    </source>
</evidence>
<name>A0A1J0A6F3_9ENTE</name>
<gene>
    <name evidence="2" type="ORF">BHY08_06425</name>
</gene>
<organism evidence="2 3">
    <name type="scientific">Vagococcus teuberi</name>
    <dbReference type="NCBI Taxonomy" id="519472"/>
    <lineage>
        <taxon>Bacteria</taxon>
        <taxon>Bacillati</taxon>
        <taxon>Bacillota</taxon>
        <taxon>Bacilli</taxon>
        <taxon>Lactobacillales</taxon>
        <taxon>Enterococcaceae</taxon>
        <taxon>Vagococcus</taxon>
    </lineage>
</organism>
<keyword evidence="1" id="KW-0472">Membrane</keyword>
<protein>
    <recommendedName>
        <fullName evidence="4">DNA-directed RNA polymerase subunit beta</fullName>
    </recommendedName>
</protein>
<reference evidence="2 3" key="1">
    <citation type="submission" date="2016-09" db="EMBL/GenBank/DDBJ databases">
        <title>Vagococcus teuberi sp. nov., isolated from the Malian artisanal sour milk fene.</title>
        <authorList>
            <person name="Wullschleger S."/>
            <person name="Seifert C."/>
            <person name="Baumgartner S."/>
            <person name="Lacroix C."/>
            <person name="Bonfoh B."/>
            <person name="Stevens M.J."/>
            <person name="Meile L."/>
        </authorList>
    </citation>
    <scope>NUCLEOTIDE SEQUENCE [LARGE SCALE GENOMIC DNA]</scope>
    <source>
        <strain evidence="2 3">DSM 21459</strain>
    </source>
</reference>